<dbReference type="Proteomes" id="UP000239724">
    <property type="component" value="Unassembled WGS sequence"/>
</dbReference>
<keyword evidence="5" id="KW-0732">Signal</keyword>
<evidence type="ECO:0000256" key="2">
    <source>
        <dbReference type="ARBA" id="ARBA00022670"/>
    </source>
</evidence>
<dbReference type="InterPro" id="IPR021109">
    <property type="entry name" value="Peptidase_aspartic_dom_sf"/>
</dbReference>
<organism evidence="6 7">
    <name type="scientific">Rhodopila globiformis</name>
    <name type="common">Rhodopseudomonas globiformis</name>
    <dbReference type="NCBI Taxonomy" id="1071"/>
    <lineage>
        <taxon>Bacteria</taxon>
        <taxon>Pseudomonadati</taxon>
        <taxon>Pseudomonadota</taxon>
        <taxon>Alphaproteobacteria</taxon>
        <taxon>Acetobacterales</taxon>
        <taxon>Acetobacteraceae</taxon>
        <taxon>Rhodopila</taxon>
    </lineage>
</organism>
<dbReference type="InterPro" id="IPR001969">
    <property type="entry name" value="Aspartic_peptidase_AS"/>
</dbReference>
<reference evidence="6 7" key="1">
    <citation type="journal article" date="2018" name="Arch. Microbiol.">
        <title>New insights into the metabolic potential of the phototrophic purple bacterium Rhodopila globiformis DSM 161(T) from its draft genome sequence and evidence for a vanadium-dependent nitrogenase.</title>
        <authorList>
            <person name="Imhoff J.F."/>
            <person name="Rahn T."/>
            <person name="Kunzel S."/>
            <person name="Neulinger S.C."/>
        </authorList>
    </citation>
    <scope>NUCLEOTIDE SEQUENCE [LARGE SCALE GENOMIC DNA]</scope>
    <source>
        <strain evidence="6 7">DSM 161</strain>
    </source>
</reference>
<evidence type="ECO:0000256" key="5">
    <source>
        <dbReference type="SAM" id="SignalP"/>
    </source>
</evidence>
<evidence type="ECO:0000313" key="7">
    <source>
        <dbReference type="Proteomes" id="UP000239724"/>
    </source>
</evidence>
<feature type="signal peptide" evidence="5">
    <location>
        <begin position="1"/>
        <end position="26"/>
    </location>
</feature>
<proteinExistence type="inferred from homology"/>
<dbReference type="PANTHER" id="PTHR12917">
    <property type="entry name" value="ASPARTYL PROTEASE DDI-RELATED"/>
    <property type="match status" value="1"/>
</dbReference>
<evidence type="ECO:0000313" key="6">
    <source>
        <dbReference type="EMBL" id="PPQ31800.1"/>
    </source>
</evidence>
<dbReference type="PANTHER" id="PTHR12917:SF1">
    <property type="entry name" value="AT13091P"/>
    <property type="match status" value="1"/>
</dbReference>
<dbReference type="Gene3D" id="2.40.70.10">
    <property type="entry name" value="Acid Proteases"/>
    <property type="match status" value="2"/>
</dbReference>
<dbReference type="GO" id="GO:0004190">
    <property type="term" value="F:aspartic-type endopeptidase activity"/>
    <property type="evidence" value="ECO:0007669"/>
    <property type="project" value="UniProtKB-KW"/>
</dbReference>
<keyword evidence="3" id="KW-0064">Aspartyl protease</keyword>
<comment type="caution">
    <text evidence="6">The sequence shown here is derived from an EMBL/GenBank/DDBJ whole genome shotgun (WGS) entry which is preliminary data.</text>
</comment>
<dbReference type="SUPFAM" id="SSF50630">
    <property type="entry name" value="Acid proteases"/>
    <property type="match status" value="2"/>
</dbReference>
<dbReference type="EMBL" id="NHRY01000182">
    <property type="protein sequence ID" value="PPQ31800.1"/>
    <property type="molecule type" value="Genomic_DNA"/>
</dbReference>
<evidence type="ECO:0000256" key="3">
    <source>
        <dbReference type="ARBA" id="ARBA00022750"/>
    </source>
</evidence>
<evidence type="ECO:0000256" key="1">
    <source>
        <dbReference type="ARBA" id="ARBA00009136"/>
    </source>
</evidence>
<dbReference type="PROSITE" id="PS00141">
    <property type="entry name" value="ASP_PROTEASE"/>
    <property type="match status" value="1"/>
</dbReference>
<accession>A0A2S6NB00</accession>
<name>A0A2S6NB00_RHOGL</name>
<sequence>MTEDMIPMPLPRLLALVLLMALARCAAPATDCSLAMVARMPLEVQDHLLVVPAGINGQWVRLVVDSGAERTTISNTVAERLGLPHDLLHQTRAVGIGGPTVTNDVIVKRLVIGGVHFPVDRIAVGNFNLQNKHGLDADGLLGADILLAFDMDIDVPGGQLTLYRPRQCPEAAPPWTQPAMEITGVGVRKDRLLLPFQLDGTAGMAILDTGAGQNLIGLDMARRLGLDAQVMANDTTVRNRGIGPVEAVAYLHHFKELRIGPTTQAAPVLAVQLADAGFGDALIGESFLHGRRVWISFRSRRVFVSKREGEE</sequence>
<keyword evidence="2" id="KW-0645">Protease</keyword>
<keyword evidence="7" id="KW-1185">Reference proteome</keyword>
<evidence type="ECO:0008006" key="8">
    <source>
        <dbReference type="Google" id="ProtNLM"/>
    </source>
</evidence>
<feature type="chain" id="PRO_5015608721" description="Peptidase A2 domain-containing protein" evidence="5">
    <location>
        <begin position="27"/>
        <end position="311"/>
    </location>
</feature>
<dbReference type="CDD" id="cd05483">
    <property type="entry name" value="retropepsin_like_bacteria"/>
    <property type="match status" value="1"/>
</dbReference>
<protein>
    <recommendedName>
        <fullName evidence="8">Peptidase A2 domain-containing protein</fullName>
    </recommendedName>
</protein>
<dbReference type="AlphaFoldDB" id="A0A2S6NB00"/>
<gene>
    <name evidence="6" type="ORF">CCS01_16400</name>
</gene>
<dbReference type="GO" id="GO:0006508">
    <property type="term" value="P:proteolysis"/>
    <property type="evidence" value="ECO:0007669"/>
    <property type="project" value="UniProtKB-KW"/>
</dbReference>
<dbReference type="Pfam" id="PF13975">
    <property type="entry name" value="gag-asp_proteas"/>
    <property type="match status" value="1"/>
</dbReference>
<comment type="similarity">
    <text evidence="1">Belongs to the DDI1 family.</text>
</comment>
<dbReference type="InterPro" id="IPR034122">
    <property type="entry name" value="Retropepsin-like_bacterial"/>
</dbReference>
<keyword evidence="4" id="KW-0378">Hydrolase</keyword>
<dbReference type="Pfam" id="PF13650">
    <property type="entry name" value="Asp_protease_2"/>
    <property type="match status" value="1"/>
</dbReference>
<evidence type="ECO:0000256" key="4">
    <source>
        <dbReference type="ARBA" id="ARBA00022801"/>
    </source>
</evidence>